<dbReference type="AlphaFoldDB" id="A0A8K0N9I1"/>
<protein>
    <submittedName>
        <fullName evidence="2">Uncharacterized protein</fullName>
    </submittedName>
</protein>
<keyword evidence="3" id="KW-1185">Reference proteome</keyword>
<gene>
    <name evidence="2" type="ORF">COCNU_11G007050</name>
</gene>
<dbReference type="Proteomes" id="UP000797356">
    <property type="component" value="Chromosome 11"/>
</dbReference>
<accession>A0A8K0N9I1</accession>
<evidence type="ECO:0000313" key="3">
    <source>
        <dbReference type="Proteomes" id="UP000797356"/>
    </source>
</evidence>
<reference evidence="2" key="2">
    <citation type="submission" date="2019-07" db="EMBL/GenBank/DDBJ databases">
        <authorList>
            <person name="Yang Y."/>
            <person name="Bocs S."/>
            <person name="Baudouin L."/>
        </authorList>
    </citation>
    <scope>NUCLEOTIDE SEQUENCE</scope>
    <source>
        <tissue evidence="2">Spear leaf of Hainan Tall coconut</tissue>
    </source>
</reference>
<evidence type="ECO:0000313" key="2">
    <source>
        <dbReference type="EMBL" id="KAG1363878.1"/>
    </source>
</evidence>
<feature type="compositionally biased region" description="Low complexity" evidence="1">
    <location>
        <begin position="87"/>
        <end position="121"/>
    </location>
</feature>
<organism evidence="2 3">
    <name type="scientific">Cocos nucifera</name>
    <name type="common">Coconut palm</name>
    <dbReference type="NCBI Taxonomy" id="13894"/>
    <lineage>
        <taxon>Eukaryota</taxon>
        <taxon>Viridiplantae</taxon>
        <taxon>Streptophyta</taxon>
        <taxon>Embryophyta</taxon>
        <taxon>Tracheophyta</taxon>
        <taxon>Spermatophyta</taxon>
        <taxon>Magnoliopsida</taxon>
        <taxon>Liliopsida</taxon>
        <taxon>Arecaceae</taxon>
        <taxon>Arecoideae</taxon>
        <taxon>Cocoseae</taxon>
        <taxon>Attaleinae</taxon>
        <taxon>Cocos</taxon>
    </lineage>
</organism>
<name>A0A8K0N9I1_COCNU</name>
<evidence type="ECO:0000256" key="1">
    <source>
        <dbReference type="SAM" id="MobiDB-lite"/>
    </source>
</evidence>
<comment type="caution">
    <text evidence="2">The sequence shown here is derived from an EMBL/GenBank/DDBJ whole genome shotgun (WGS) entry which is preliminary data.</text>
</comment>
<sequence>MEAKGKGATEDSWDSVQVGGAAGEGSVLDVRRTVVERGQAGRGIARRTIATRRDGHAAGRVGSTLGRVGSTAERAGSAAGRTDFAVGRGTRAGSTSAAAGRGNTAGSSSVVAAAKTGRARSGAGGRTGKAGSTTATRGAHLLREMLHLHLQGLVLLLEELLLGVGGVDSCNLKGL</sequence>
<dbReference type="EMBL" id="CM017882">
    <property type="protein sequence ID" value="KAG1363878.1"/>
    <property type="molecule type" value="Genomic_DNA"/>
</dbReference>
<proteinExistence type="predicted"/>
<feature type="region of interest" description="Disordered" evidence="1">
    <location>
        <begin position="46"/>
        <end position="134"/>
    </location>
</feature>
<reference evidence="2" key="1">
    <citation type="journal article" date="2017" name="Gigascience">
        <title>The genome draft of coconut (Cocos nucifera).</title>
        <authorList>
            <person name="Xiao Y."/>
            <person name="Xu P."/>
            <person name="Fan H."/>
            <person name="Baudouin L."/>
            <person name="Xia W."/>
            <person name="Bocs S."/>
            <person name="Xu J."/>
            <person name="Li Q."/>
            <person name="Guo A."/>
            <person name="Zhou L."/>
            <person name="Li J."/>
            <person name="Wu Y."/>
            <person name="Ma Z."/>
            <person name="Armero A."/>
            <person name="Issali A.E."/>
            <person name="Liu N."/>
            <person name="Peng M."/>
            <person name="Yang Y."/>
        </authorList>
    </citation>
    <scope>NUCLEOTIDE SEQUENCE</scope>
    <source>
        <tissue evidence="2">Spear leaf of Hainan Tall coconut</tissue>
    </source>
</reference>